<evidence type="ECO:0000256" key="12">
    <source>
        <dbReference type="ARBA" id="ARBA00049244"/>
    </source>
</evidence>
<proteinExistence type="inferred from homology"/>
<dbReference type="GO" id="GO:0003676">
    <property type="term" value="F:nucleic acid binding"/>
    <property type="evidence" value="ECO:0007669"/>
    <property type="project" value="InterPro"/>
</dbReference>
<dbReference type="InterPro" id="IPR004365">
    <property type="entry name" value="NA-bd_OB_tRNA"/>
</dbReference>
<reference evidence="17" key="1">
    <citation type="submission" date="2020-05" db="EMBL/GenBank/DDBJ databases">
        <title>Classification of alakaliphilic streptomycetes isolated from an alkaline soil next to Lonar Crater, India and a proposal for the recognition of Streptomyces alkaliterrae sp. nov.</title>
        <authorList>
            <person name="Golinska P."/>
        </authorList>
    </citation>
    <scope>NUCLEOTIDE SEQUENCE [LARGE SCALE GENOMIC DNA]</scope>
    <source>
        <strain evidence="17">OF3</strain>
    </source>
</reference>
<keyword evidence="8 13" id="KW-0235">DNA replication</keyword>
<dbReference type="Pfam" id="PF07733">
    <property type="entry name" value="DNA_pol3_alpha"/>
    <property type="match status" value="1"/>
</dbReference>
<accession>A0A7W3ZPY8</accession>
<evidence type="ECO:0000256" key="3">
    <source>
        <dbReference type="ARBA" id="ARBA00012417"/>
    </source>
</evidence>
<dbReference type="Pfam" id="PF02811">
    <property type="entry name" value="PHP"/>
    <property type="match status" value="1"/>
</dbReference>
<keyword evidence="11 13" id="KW-0234">DNA repair</keyword>
<dbReference type="NCBIfam" id="TIGR00594">
    <property type="entry name" value="polc"/>
    <property type="match status" value="1"/>
</dbReference>
<dbReference type="Gene3D" id="1.10.150.870">
    <property type="match status" value="1"/>
</dbReference>
<dbReference type="InterPro" id="IPR011708">
    <property type="entry name" value="DNA_pol3_alpha_NTPase_dom"/>
</dbReference>
<dbReference type="RefSeq" id="WP_181355305.1">
    <property type="nucleotide sequence ID" value="NZ_JABJWZ010000303.1"/>
</dbReference>
<keyword evidence="9 13" id="KW-0227">DNA damage</keyword>
<dbReference type="HAMAP" id="MF_01902">
    <property type="entry name" value="DNApol_error_prone"/>
    <property type="match status" value="1"/>
</dbReference>
<name>A0A7W3ZPY8_9ACTN</name>
<dbReference type="PANTHER" id="PTHR32294:SF4">
    <property type="entry name" value="ERROR-PRONE DNA POLYMERASE"/>
    <property type="match status" value="1"/>
</dbReference>
<dbReference type="SMART" id="SM00481">
    <property type="entry name" value="POLIIIAc"/>
    <property type="match status" value="1"/>
</dbReference>
<evidence type="ECO:0000256" key="1">
    <source>
        <dbReference type="ARBA" id="ARBA00004496"/>
    </source>
</evidence>
<feature type="region of interest" description="Disordered" evidence="14">
    <location>
        <begin position="1"/>
        <end position="26"/>
    </location>
</feature>
<keyword evidence="7 13" id="KW-0548">Nucleotidyltransferase</keyword>
<dbReference type="InterPro" id="IPR003141">
    <property type="entry name" value="Pol/His_phosphatase_N"/>
</dbReference>
<dbReference type="InterPro" id="IPR004013">
    <property type="entry name" value="PHP_dom"/>
</dbReference>
<evidence type="ECO:0000313" key="16">
    <source>
        <dbReference type="EMBL" id="MBB1256150.1"/>
    </source>
</evidence>
<evidence type="ECO:0000256" key="14">
    <source>
        <dbReference type="SAM" id="MobiDB-lite"/>
    </source>
</evidence>
<gene>
    <name evidence="13" type="primary">dnaE2</name>
    <name evidence="16" type="ORF">H3146_22720</name>
</gene>
<evidence type="ECO:0000256" key="7">
    <source>
        <dbReference type="ARBA" id="ARBA00022695"/>
    </source>
</evidence>
<dbReference type="InterPro" id="IPR016195">
    <property type="entry name" value="Pol/histidinol_Pase-like"/>
</dbReference>
<organism evidence="16 17">
    <name type="scientific">Streptomyces alkaliterrae</name>
    <dbReference type="NCBI Taxonomy" id="2213162"/>
    <lineage>
        <taxon>Bacteria</taxon>
        <taxon>Bacillati</taxon>
        <taxon>Actinomycetota</taxon>
        <taxon>Actinomycetes</taxon>
        <taxon>Kitasatosporales</taxon>
        <taxon>Streptomycetaceae</taxon>
        <taxon>Streptomyces</taxon>
    </lineage>
</organism>
<dbReference type="AlphaFoldDB" id="A0A7W3ZPY8"/>
<dbReference type="PANTHER" id="PTHR32294">
    <property type="entry name" value="DNA POLYMERASE III SUBUNIT ALPHA"/>
    <property type="match status" value="1"/>
</dbReference>
<dbReference type="InterPro" id="IPR004805">
    <property type="entry name" value="DnaE2/DnaE/PolC"/>
</dbReference>
<dbReference type="NCBIfam" id="NF004225">
    <property type="entry name" value="PRK05672.1"/>
    <property type="match status" value="1"/>
</dbReference>
<dbReference type="Proteomes" id="UP000525686">
    <property type="component" value="Unassembled WGS sequence"/>
</dbReference>
<dbReference type="Pfam" id="PF14579">
    <property type="entry name" value="HHH_6"/>
    <property type="match status" value="1"/>
</dbReference>
<dbReference type="InterPro" id="IPR029460">
    <property type="entry name" value="DNAPol_HHH"/>
</dbReference>
<dbReference type="GO" id="GO:0006281">
    <property type="term" value="P:DNA repair"/>
    <property type="evidence" value="ECO:0007669"/>
    <property type="project" value="UniProtKB-UniRule"/>
</dbReference>
<evidence type="ECO:0000259" key="15">
    <source>
        <dbReference type="SMART" id="SM00481"/>
    </source>
</evidence>
<comment type="subcellular location">
    <subcellularLocation>
        <location evidence="1 13">Cytoplasm</location>
    </subcellularLocation>
</comment>
<keyword evidence="6 13" id="KW-0808">Transferase</keyword>
<evidence type="ECO:0000256" key="4">
    <source>
        <dbReference type="ARBA" id="ARBA00017273"/>
    </source>
</evidence>
<sequence>MAEGSKEARPGAARHGSPDAAGRPVLRAVRDTPTCADELTVPWAELHTHSGFSFLQGACDPAELVEEAARLGVGVLGLTDRDGLYGARRLEGAARRAGVRTVFGAELSLQAHELGRVVVLARSTEGFRRLSAALSAAQLAGAKGAPVYDLAALSAAARHDGWAVLTGCPRTGPADPGGPGGEAVAEYDDPADVDAVVRRIRRLADVFGRQHVHAELIDHRLPEDSPRNHTLFAAARRTGVRTVASGAVHYAAPRQARLSQALAALRRREDLERAAGHLHPAPTAHLRSGAEMAAWLERFPGVREATLALGEECALDLSALRPRLPGFPVPDGHTEDSWLRRLVQAAGVERYGPPPGDTPSAREAWRQLEHELGIIGQLGMAGYFLIVHDIVEFARRAGIWCQGRGSAASSLVCHVLGVTAVDPLRHGLLFERFLSVERSEAPDIDIDFEHRRREEVISYVYERYGREHAAQVANVITYRPRLAVRDAARALGYPPERVDELSSRVHHHRPASAGRELPPDVAELAGQLEGLPRHLGIHSAGMVLTRQPVGEFVPVEWATAEGRSVLQGDKDDVEAAGLVKIDLLGLGMLSALHDACDLAARHQGVRHDLGSIPPDDPAVYEMIARADTVGVFQVESRAQMSTLPRLAPEKFEDLVVAVSLIRPGPIQGGSVHPYMRRRAGREKVDYPHPLAERALRRSLGVPLWQEQMMELAVDCAGFTPGEADELRKALSSKRSVERVGELRGRLMRGMARNGIGRRTAERIYHMVEGFSGYGFPQSHAQSMAHLVYASAWLRLHHPAAFTAALLRNQPMGFYSPLSLIADARRRGVEVRGVDVLRSDVRDTLESREAAGEPAIRLGLWHVKGLGEAAAARIVDGRPYTDLADLARRVRLPAAVMETLATAGAFAGLGVGRREALWAAGPLSRADEDTLPGTTPVPEAPALPPMNVVEETFGDLWATGSTTGRHPVEHLRGLLREHAAVPVAEVFTLPDRATAVVGGLVTHRQRPPTAGGVVFLTLEDESGMANIVIRPEVWERYARAVLDHPAVLVHGRVERADGATSVLALRVTALPSLVPAPQPRRGRGG</sequence>
<evidence type="ECO:0000313" key="17">
    <source>
        <dbReference type="Proteomes" id="UP000525686"/>
    </source>
</evidence>
<comment type="function">
    <text evidence="13">DNA polymerase involved in damage-induced mutagenesis and translesion synthesis (TLS). It is not the major replicative DNA polymerase.</text>
</comment>
<dbReference type="GO" id="GO:0008408">
    <property type="term" value="F:3'-5' exonuclease activity"/>
    <property type="evidence" value="ECO:0007669"/>
    <property type="project" value="InterPro"/>
</dbReference>
<dbReference type="InterPro" id="IPR023073">
    <property type="entry name" value="DnaE2"/>
</dbReference>
<dbReference type="GO" id="GO:0005737">
    <property type="term" value="C:cytoplasm"/>
    <property type="evidence" value="ECO:0007669"/>
    <property type="project" value="UniProtKB-SubCell"/>
</dbReference>
<dbReference type="Pfam" id="PF01336">
    <property type="entry name" value="tRNA_anti-codon"/>
    <property type="match status" value="1"/>
</dbReference>
<feature type="domain" description="Polymerase/histidinol phosphatase N-terminal" evidence="15">
    <location>
        <begin position="44"/>
        <end position="111"/>
    </location>
</feature>
<evidence type="ECO:0000256" key="10">
    <source>
        <dbReference type="ARBA" id="ARBA00022932"/>
    </source>
</evidence>
<evidence type="ECO:0000256" key="2">
    <source>
        <dbReference type="ARBA" id="ARBA00007391"/>
    </source>
</evidence>
<keyword evidence="10 13" id="KW-0239">DNA-directed DNA polymerase</keyword>
<dbReference type="EC" id="2.7.7.7" evidence="3 13"/>
<dbReference type="EMBL" id="JABJWZ010000303">
    <property type="protein sequence ID" value="MBB1256150.1"/>
    <property type="molecule type" value="Genomic_DNA"/>
</dbReference>
<dbReference type="CDD" id="cd04485">
    <property type="entry name" value="DnaE_OBF"/>
    <property type="match status" value="1"/>
</dbReference>
<dbReference type="InterPro" id="IPR040982">
    <property type="entry name" value="DNA_pol3_finger"/>
</dbReference>
<comment type="catalytic activity">
    <reaction evidence="12 13">
        <text>DNA(n) + a 2'-deoxyribonucleoside 5'-triphosphate = DNA(n+1) + diphosphate</text>
        <dbReference type="Rhea" id="RHEA:22508"/>
        <dbReference type="Rhea" id="RHEA-COMP:17339"/>
        <dbReference type="Rhea" id="RHEA-COMP:17340"/>
        <dbReference type="ChEBI" id="CHEBI:33019"/>
        <dbReference type="ChEBI" id="CHEBI:61560"/>
        <dbReference type="ChEBI" id="CHEBI:173112"/>
        <dbReference type="EC" id="2.7.7.7"/>
    </reaction>
</comment>
<keyword evidence="5 13" id="KW-0963">Cytoplasm</keyword>
<dbReference type="Gene3D" id="3.20.20.140">
    <property type="entry name" value="Metal-dependent hydrolases"/>
    <property type="match status" value="1"/>
</dbReference>
<dbReference type="Pfam" id="PF17657">
    <property type="entry name" value="DNA_pol3_finger"/>
    <property type="match status" value="1"/>
</dbReference>
<evidence type="ECO:0000256" key="9">
    <source>
        <dbReference type="ARBA" id="ARBA00022763"/>
    </source>
</evidence>
<evidence type="ECO:0000256" key="13">
    <source>
        <dbReference type="HAMAP-Rule" id="MF_01902"/>
    </source>
</evidence>
<dbReference type="GO" id="GO:0006260">
    <property type="term" value="P:DNA replication"/>
    <property type="evidence" value="ECO:0007669"/>
    <property type="project" value="UniProtKB-KW"/>
</dbReference>
<evidence type="ECO:0000256" key="6">
    <source>
        <dbReference type="ARBA" id="ARBA00022679"/>
    </source>
</evidence>
<protein>
    <recommendedName>
        <fullName evidence="4 13">Error-prone DNA polymerase</fullName>
        <ecNumber evidence="3 13">2.7.7.7</ecNumber>
    </recommendedName>
</protein>
<dbReference type="SUPFAM" id="SSF89550">
    <property type="entry name" value="PHP domain-like"/>
    <property type="match status" value="1"/>
</dbReference>
<comment type="similarity">
    <text evidence="2 13">Belongs to the DNA polymerase type-C family. DnaE2 subfamily.</text>
</comment>
<evidence type="ECO:0000256" key="5">
    <source>
        <dbReference type="ARBA" id="ARBA00022490"/>
    </source>
</evidence>
<evidence type="ECO:0000256" key="11">
    <source>
        <dbReference type="ARBA" id="ARBA00023204"/>
    </source>
</evidence>
<evidence type="ECO:0000256" key="8">
    <source>
        <dbReference type="ARBA" id="ARBA00022705"/>
    </source>
</evidence>
<dbReference type="GO" id="GO:0003887">
    <property type="term" value="F:DNA-directed DNA polymerase activity"/>
    <property type="evidence" value="ECO:0007669"/>
    <property type="project" value="UniProtKB-UniRule"/>
</dbReference>
<comment type="caution">
    <text evidence="16">The sequence shown here is derived from an EMBL/GenBank/DDBJ whole genome shotgun (WGS) entry which is preliminary data.</text>
</comment>